<proteinExistence type="predicted"/>
<name>B9INF8_POPTR</name>
<dbReference type="Proteomes" id="UP000006729">
    <property type="component" value="Chromosome 18"/>
</dbReference>
<reference evidence="1 2" key="1">
    <citation type="journal article" date="2006" name="Science">
        <title>The genome of black cottonwood, Populus trichocarpa (Torr. &amp; Gray).</title>
        <authorList>
            <person name="Tuskan G.A."/>
            <person name="Difazio S."/>
            <person name="Jansson S."/>
            <person name="Bohlmann J."/>
            <person name="Grigoriev I."/>
            <person name="Hellsten U."/>
            <person name="Putnam N."/>
            <person name="Ralph S."/>
            <person name="Rombauts S."/>
            <person name="Salamov A."/>
            <person name="Schein J."/>
            <person name="Sterck L."/>
            <person name="Aerts A."/>
            <person name="Bhalerao R.R."/>
            <person name="Bhalerao R.P."/>
            <person name="Blaudez D."/>
            <person name="Boerjan W."/>
            <person name="Brun A."/>
            <person name="Brunner A."/>
            <person name="Busov V."/>
            <person name="Campbell M."/>
            <person name="Carlson J."/>
            <person name="Chalot M."/>
            <person name="Chapman J."/>
            <person name="Chen G.L."/>
            <person name="Cooper D."/>
            <person name="Coutinho P.M."/>
            <person name="Couturier J."/>
            <person name="Covert S."/>
            <person name="Cronk Q."/>
            <person name="Cunningham R."/>
            <person name="Davis J."/>
            <person name="Degroeve S."/>
            <person name="Dejardin A."/>
            <person name="Depamphilis C."/>
            <person name="Detter J."/>
            <person name="Dirks B."/>
            <person name="Dubchak I."/>
            <person name="Duplessis S."/>
            <person name="Ehlting J."/>
            <person name="Ellis B."/>
            <person name="Gendler K."/>
            <person name="Goodstein D."/>
            <person name="Gribskov M."/>
            <person name="Grimwood J."/>
            <person name="Groover A."/>
            <person name="Gunter L."/>
            <person name="Hamberger B."/>
            <person name="Heinze B."/>
            <person name="Helariutta Y."/>
            <person name="Henrissat B."/>
            <person name="Holligan D."/>
            <person name="Holt R."/>
            <person name="Huang W."/>
            <person name="Islam-Faridi N."/>
            <person name="Jones S."/>
            <person name="Jones-Rhoades M."/>
            <person name="Jorgensen R."/>
            <person name="Joshi C."/>
            <person name="Kangasjarvi J."/>
            <person name="Karlsson J."/>
            <person name="Kelleher C."/>
            <person name="Kirkpatrick R."/>
            <person name="Kirst M."/>
            <person name="Kohler A."/>
            <person name="Kalluri U."/>
            <person name="Larimer F."/>
            <person name="Leebens-Mack J."/>
            <person name="Leple J.C."/>
            <person name="Locascio P."/>
            <person name="Lou Y."/>
            <person name="Lucas S."/>
            <person name="Martin F."/>
            <person name="Montanini B."/>
            <person name="Napoli C."/>
            <person name="Nelson D.R."/>
            <person name="Nelson C."/>
            <person name="Nieminen K."/>
            <person name="Nilsson O."/>
            <person name="Pereda V."/>
            <person name="Peter G."/>
            <person name="Philippe R."/>
            <person name="Pilate G."/>
            <person name="Poliakov A."/>
            <person name="Razumovskaya J."/>
            <person name="Richardson P."/>
            <person name="Rinaldi C."/>
            <person name="Ritland K."/>
            <person name="Rouze P."/>
            <person name="Ryaboy D."/>
            <person name="Schmutz J."/>
            <person name="Schrader J."/>
            <person name="Segerman B."/>
            <person name="Shin H."/>
            <person name="Siddiqui A."/>
            <person name="Sterky F."/>
            <person name="Terry A."/>
            <person name="Tsai C.J."/>
            <person name="Uberbacher E."/>
            <person name="Unneberg P."/>
            <person name="Vahala J."/>
            <person name="Wall K."/>
            <person name="Wessler S."/>
            <person name="Yang G."/>
            <person name="Yin T."/>
            <person name="Douglas C."/>
            <person name="Marra M."/>
            <person name="Sandberg G."/>
            <person name="Van de Peer Y."/>
            <person name="Rokhsar D."/>
        </authorList>
    </citation>
    <scope>NUCLEOTIDE SEQUENCE [LARGE SCALE GENOMIC DNA]</scope>
    <source>
        <strain evidence="2">cv. Nisqually</strain>
    </source>
</reference>
<dbReference type="InParanoid" id="B9INF8"/>
<dbReference type="HOGENOM" id="CLU_1828630_0_0_1"/>
<evidence type="ECO:0000313" key="2">
    <source>
        <dbReference type="Proteomes" id="UP000006729"/>
    </source>
</evidence>
<protein>
    <submittedName>
        <fullName evidence="1">Uncharacterized protein</fullName>
    </submittedName>
</protein>
<accession>B9INF8</accession>
<evidence type="ECO:0000313" key="1">
    <source>
        <dbReference type="EMBL" id="PNS92904.1"/>
    </source>
</evidence>
<dbReference type="AlphaFoldDB" id="B9INF8"/>
<gene>
    <name evidence="1" type="ORF">POPTR_018G059500</name>
</gene>
<sequence>MAFLVAQGGVLAAQVAEISVAAVEKRRLLLEVQRCSWCRRLVLSVRRKRGVTYYRDGGNLSTTVGLSLLTIVGAGARDLVSWLVCWFSRLKWGELLDEAAVKREKRDEAVSVEMWRSWSRWRRTSHNWTEGVQLSWVGCFN</sequence>
<organism evidence="1 2">
    <name type="scientific">Populus trichocarpa</name>
    <name type="common">Western balsam poplar</name>
    <name type="synonym">Populus balsamifera subsp. trichocarpa</name>
    <dbReference type="NCBI Taxonomy" id="3694"/>
    <lineage>
        <taxon>Eukaryota</taxon>
        <taxon>Viridiplantae</taxon>
        <taxon>Streptophyta</taxon>
        <taxon>Embryophyta</taxon>
        <taxon>Tracheophyta</taxon>
        <taxon>Spermatophyta</taxon>
        <taxon>Magnoliopsida</taxon>
        <taxon>eudicotyledons</taxon>
        <taxon>Gunneridae</taxon>
        <taxon>Pentapetalae</taxon>
        <taxon>rosids</taxon>
        <taxon>fabids</taxon>
        <taxon>Malpighiales</taxon>
        <taxon>Salicaceae</taxon>
        <taxon>Saliceae</taxon>
        <taxon>Populus</taxon>
    </lineage>
</organism>
<keyword evidence="2" id="KW-1185">Reference proteome</keyword>
<dbReference type="EMBL" id="CM009307">
    <property type="protein sequence ID" value="PNS92904.1"/>
    <property type="molecule type" value="Genomic_DNA"/>
</dbReference>